<sequence length="338" mass="36657">MASARFGYLTASPSDHPSKPIQAPPSSLKRTRSPSPPPASDQIFESSPLHDRKSTFQGFFSPSLPPYDLQHLPSFSSASHKVLAYRIPVSAPLSSTKKSRQSTLAFGAAGTSKSALQTGQDDDGEQYAAKHVARVLGDLNVVGSLVVARWYGGVMLGPVRFKHIEDVAREAVKVFFSSLGKGKSGATVGAGKVADDVQEDGAGETQAEEMGRLVRELKERDESILSLRKLLEQKKVLLGSLEGKSEAEGKGQPSPTRKMDYTGMDLKRLHAMDQARDKTIAFLLKQIDETEMKILALHALDDEDDDHDDEVEADAADVDRKSEGGVPDEVAEKKDKDE</sequence>
<dbReference type="GO" id="GO:0006446">
    <property type="term" value="P:regulation of translational initiation"/>
    <property type="evidence" value="ECO:0007669"/>
    <property type="project" value="TreeGrafter"/>
</dbReference>
<dbReference type="AlphaFoldDB" id="A0A8K0P9T1"/>
<proteinExistence type="inferred from homology"/>
<feature type="region of interest" description="Disordered" evidence="2">
    <location>
        <begin position="1"/>
        <end position="48"/>
    </location>
</feature>
<dbReference type="InterPro" id="IPR020568">
    <property type="entry name" value="Ribosomal_Su5_D2-typ_SF"/>
</dbReference>
<reference evidence="4" key="1">
    <citation type="submission" date="2021-07" db="EMBL/GenBank/DDBJ databases">
        <title>Elsinoe batatas strain:CRI-CJ2 Genome sequencing and assembly.</title>
        <authorList>
            <person name="Huang L."/>
        </authorList>
    </citation>
    <scope>NUCLEOTIDE SEQUENCE</scope>
    <source>
        <strain evidence="4">CRI-CJ2</strain>
    </source>
</reference>
<name>A0A8K0P9T1_9PEZI</name>
<dbReference type="InterPro" id="IPR001498">
    <property type="entry name" value="Impact_N"/>
</dbReference>
<keyword evidence="5" id="KW-1185">Reference proteome</keyword>
<dbReference type="Gene3D" id="3.30.230.30">
    <property type="entry name" value="Impact, N-terminal domain"/>
    <property type="match status" value="1"/>
</dbReference>
<dbReference type="OrthoDB" id="69641at2759"/>
<comment type="caution">
    <text evidence="4">The sequence shown here is derived from an EMBL/GenBank/DDBJ whole genome shotgun (WGS) entry which is preliminary data.</text>
</comment>
<evidence type="ECO:0000259" key="3">
    <source>
        <dbReference type="Pfam" id="PF01205"/>
    </source>
</evidence>
<dbReference type="GO" id="GO:0005737">
    <property type="term" value="C:cytoplasm"/>
    <property type="evidence" value="ECO:0007669"/>
    <property type="project" value="TreeGrafter"/>
</dbReference>
<dbReference type="InterPro" id="IPR023582">
    <property type="entry name" value="Impact"/>
</dbReference>
<gene>
    <name evidence="4" type="ORF">KVT40_008766</name>
</gene>
<evidence type="ECO:0000313" key="4">
    <source>
        <dbReference type="EMBL" id="KAG8623790.1"/>
    </source>
</evidence>
<dbReference type="EMBL" id="JAESVG020000010">
    <property type="protein sequence ID" value="KAG8623790.1"/>
    <property type="molecule type" value="Genomic_DNA"/>
</dbReference>
<feature type="region of interest" description="Disordered" evidence="2">
    <location>
        <begin position="300"/>
        <end position="338"/>
    </location>
</feature>
<dbReference type="InterPro" id="IPR036956">
    <property type="entry name" value="Impact_N_sf"/>
</dbReference>
<dbReference type="GO" id="GO:0140469">
    <property type="term" value="P:GCN2-mediated signaling"/>
    <property type="evidence" value="ECO:0007669"/>
    <property type="project" value="TreeGrafter"/>
</dbReference>
<protein>
    <recommendedName>
        <fullName evidence="3">Impact N-terminal domain-containing protein</fullName>
    </recommendedName>
</protein>
<dbReference type="PANTHER" id="PTHR16301:SF25">
    <property type="entry name" value="PROTEIN IMPACT"/>
    <property type="match status" value="1"/>
</dbReference>
<feature type="domain" description="Impact N-terminal" evidence="3">
    <location>
        <begin position="52"/>
        <end position="172"/>
    </location>
</feature>
<dbReference type="PANTHER" id="PTHR16301">
    <property type="entry name" value="IMPACT-RELATED"/>
    <property type="match status" value="1"/>
</dbReference>
<accession>A0A8K0P9T1</accession>
<dbReference type="Pfam" id="PF01205">
    <property type="entry name" value="Impact_N"/>
    <property type="match status" value="1"/>
</dbReference>
<organism evidence="4 5">
    <name type="scientific">Elsinoe batatas</name>
    <dbReference type="NCBI Taxonomy" id="2601811"/>
    <lineage>
        <taxon>Eukaryota</taxon>
        <taxon>Fungi</taxon>
        <taxon>Dikarya</taxon>
        <taxon>Ascomycota</taxon>
        <taxon>Pezizomycotina</taxon>
        <taxon>Dothideomycetes</taxon>
        <taxon>Dothideomycetidae</taxon>
        <taxon>Myriangiales</taxon>
        <taxon>Elsinoaceae</taxon>
        <taxon>Elsinoe</taxon>
    </lineage>
</organism>
<comment type="similarity">
    <text evidence="1">Belongs to the IMPACT family.</text>
</comment>
<dbReference type="SUPFAM" id="SSF54211">
    <property type="entry name" value="Ribosomal protein S5 domain 2-like"/>
    <property type="match status" value="1"/>
</dbReference>
<dbReference type="Proteomes" id="UP000809789">
    <property type="component" value="Unassembled WGS sequence"/>
</dbReference>
<evidence type="ECO:0000256" key="2">
    <source>
        <dbReference type="SAM" id="MobiDB-lite"/>
    </source>
</evidence>
<evidence type="ECO:0000313" key="5">
    <source>
        <dbReference type="Proteomes" id="UP000809789"/>
    </source>
</evidence>
<feature type="compositionally biased region" description="Acidic residues" evidence="2">
    <location>
        <begin position="301"/>
        <end position="316"/>
    </location>
</feature>
<evidence type="ECO:0000256" key="1">
    <source>
        <dbReference type="ARBA" id="ARBA00007665"/>
    </source>
</evidence>